<dbReference type="EMBL" id="BAABHJ010000017">
    <property type="protein sequence ID" value="GAA4611582.1"/>
    <property type="molecule type" value="Genomic_DNA"/>
</dbReference>
<keyword evidence="1" id="KW-0472">Membrane</keyword>
<dbReference type="Proteomes" id="UP001500212">
    <property type="component" value="Unassembled WGS sequence"/>
</dbReference>
<accession>A0ABP8TPN6</accession>
<feature type="transmembrane region" description="Helical" evidence="1">
    <location>
        <begin position="109"/>
        <end position="131"/>
    </location>
</feature>
<evidence type="ECO:0000313" key="2">
    <source>
        <dbReference type="EMBL" id="GAA4611582.1"/>
    </source>
</evidence>
<sequence>MGFAALVMWVLAAAVGAYLLIVWLANGGLRRQGTKVTRFPATVVLGHPALAVVALAAWVAFLLTARIAYAWSSFGVLVIVALLGFTLLTRWLTGRGGKHARGAEQHFPLLGVLAHGTVAILTFVLVLFTAIRVSRGQP</sequence>
<name>A0ABP8TPN6_9ACTN</name>
<organism evidence="2 3">
    <name type="scientific">Actinoallomurus liliacearum</name>
    <dbReference type="NCBI Taxonomy" id="1080073"/>
    <lineage>
        <taxon>Bacteria</taxon>
        <taxon>Bacillati</taxon>
        <taxon>Actinomycetota</taxon>
        <taxon>Actinomycetes</taxon>
        <taxon>Streptosporangiales</taxon>
        <taxon>Thermomonosporaceae</taxon>
        <taxon>Actinoallomurus</taxon>
    </lineage>
</organism>
<feature type="transmembrane region" description="Helical" evidence="1">
    <location>
        <begin position="6"/>
        <end position="29"/>
    </location>
</feature>
<keyword evidence="1" id="KW-1133">Transmembrane helix</keyword>
<keyword evidence="3" id="KW-1185">Reference proteome</keyword>
<evidence type="ECO:0000313" key="3">
    <source>
        <dbReference type="Proteomes" id="UP001500212"/>
    </source>
</evidence>
<feature type="transmembrane region" description="Helical" evidence="1">
    <location>
        <begin position="67"/>
        <end position="88"/>
    </location>
</feature>
<comment type="caution">
    <text evidence="2">The sequence shown here is derived from an EMBL/GenBank/DDBJ whole genome shotgun (WGS) entry which is preliminary data.</text>
</comment>
<feature type="transmembrane region" description="Helical" evidence="1">
    <location>
        <begin position="41"/>
        <end position="61"/>
    </location>
</feature>
<keyword evidence="1" id="KW-0812">Transmembrane</keyword>
<proteinExistence type="predicted"/>
<dbReference type="RefSeq" id="WP_345358794.1">
    <property type="nucleotide sequence ID" value="NZ_BAABHJ010000017.1"/>
</dbReference>
<reference evidence="3" key="1">
    <citation type="journal article" date="2019" name="Int. J. Syst. Evol. Microbiol.">
        <title>The Global Catalogue of Microorganisms (GCM) 10K type strain sequencing project: providing services to taxonomists for standard genome sequencing and annotation.</title>
        <authorList>
            <consortium name="The Broad Institute Genomics Platform"/>
            <consortium name="The Broad Institute Genome Sequencing Center for Infectious Disease"/>
            <person name="Wu L."/>
            <person name="Ma J."/>
        </authorList>
    </citation>
    <scope>NUCLEOTIDE SEQUENCE [LARGE SCALE GENOMIC DNA]</scope>
    <source>
        <strain evidence="3">JCM 17938</strain>
    </source>
</reference>
<gene>
    <name evidence="2" type="ORF">GCM10023195_49120</name>
</gene>
<protein>
    <submittedName>
        <fullName evidence="2">Uncharacterized protein</fullName>
    </submittedName>
</protein>
<evidence type="ECO:0000256" key="1">
    <source>
        <dbReference type="SAM" id="Phobius"/>
    </source>
</evidence>